<evidence type="ECO:0000313" key="2">
    <source>
        <dbReference type="Proteomes" id="UP000624325"/>
    </source>
</evidence>
<sequence length="145" mass="16185">MERFEKFVHAAARSSTTKRTIPALSFDAVEDPDAVDHYRELLDKIWSKQVLAGTADACTRRAVLDLLDRVPPAYQAAVGRWIRDKRRLLLRTGRRVGGFHSLGPYGDDAIVVYICDREANVPDVAVMWNGSPGRPEPTRVSPLLA</sequence>
<reference evidence="1 2" key="1">
    <citation type="submission" date="2021-01" db="EMBL/GenBank/DDBJ databases">
        <title>Whole genome shotgun sequence of Asanoa iriomotensis NBRC 100142.</title>
        <authorList>
            <person name="Komaki H."/>
            <person name="Tamura T."/>
        </authorList>
    </citation>
    <scope>NUCLEOTIDE SEQUENCE [LARGE SCALE GENOMIC DNA]</scope>
    <source>
        <strain evidence="1 2">NBRC 100142</strain>
    </source>
</reference>
<accession>A0ABQ4BW72</accession>
<dbReference type="Proteomes" id="UP000624325">
    <property type="component" value="Unassembled WGS sequence"/>
</dbReference>
<proteinExistence type="predicted"/>
<keyword evidence="2" id="KW-1185">Reference proteome</keyword>
<comment type="caution">
    <text evidence="1">The sequence shown here is derived from an EMBL/GenBank/DDBJ whole genome shotgun (WGS) entry which is preliminary data.</text>
</comment>
<dbReference type="RefSeq" id="WP_203700505.1">
    <property type="nucleotide sequence ID" value="NZ_BAAALU010000013.1"/>
</dbReference>
<evidence type="ECO:0000313" key="1">
    <source>
        <dbReference type="EMBL" id="GIF54800.1"/>
    </source>
</evidence>
<dbReference type="EMBL" id="BONC01000004">
    <property type="protein sequence ID" value="GIF54800.1"/>
    <property type="molecule type" value="Genomic_DNA"/>
</dbReference>
<evidence type="ECO:0008006" key="3">
    <source>
        <dbReference type="Google" id="ProtNLM"/>
    </source>
</evidence>
<organism evidence="1 2">
    <name type="scientific">Asanoa iriomotensis</name>
    <dbReference type="NCBI Taxonomy" id="234613"/>
    <lineage>
        <taxon>Bacteria</taxon>
        <taxon>Bacillati</taxon>
        <taxon>Actinomycetota</taxon>
        <taxon>Actinomycetes</taxon>
        <taxon>Micromonosporales</taxon>
        <taxon>Micromonosporaceae</taxon>
        <taxon>Asanoa</taxon>
    </lineage>
</organism>
<gene>
    <name evidence="1" type="ORF">Air01nite_08950</name>
</gene>
<protein>
    <recommendedName>
        <fullName evidence="3">MmyB-like transcription regulator ligand binding domain-containing protein</fullName>
    </recommendedName>
</protein>
<name>A0ABQ4BW72_9ACTN</name>